<dbReference type="Gene3D" id="3.40.50.620">
    <property type="entry name" value="HUPs"/>
    <property type="match status" value="1"/>
</dbReference>
<reference evidence="2 3" key="1">
    <citation type="journal article" date="2021" name="Comput. Struct. Biotechnol. J.">
        <title>De novo genome assembly of the potent medicinal plant Rehmannia glutinosa using nanopore technology.</title>
        <authorList>
            <person name="Ma L."/>
            <person name="Dong C."/>
            <person name="Song C."/>
            <person name="Wang X."/>
            <person name="Zheng X."/>
            <person name="Niu Y."/>
            <person name="Chen S."/>
            <person name="Feng W."/>
        </authorList>
    </citation>
    <scope>NUCLEOTIDE SEQUENCE [LARGE SCALE GENOMIC DNA]</scope>
    <source>
        <strain evidence="2">DH-2019</strain>
    </source>
</reference>
<dbReference type="InterPro" id="IPR014729">
    <property type="entry name" value="Rossmann-like_a/b/a_fold"/>
</dbReference>
<evidence type="ECO:0000313" key="3">
    <source>
        <dbReference type="Proteomes" id="UP001318860"/>
    </source>
</evidence>
<dbReference type="PRINTS" id="PR01438">
    <property type="entry name" value="UNVRSLSTRESS"/>
</dbReference>
<feature type="domain" description="UspA" evidence="1">
    <location>
        <begin position="26"/>
        <end position="165"/>
    </location>
</feature>
<comment type="caution">
    <text evidence="2">The sequence shown here is derived from an EMBL/GenBank/DDBJ whole genome shotgun (WGS) entry which is preliminary data.</text>
</comment>
<organism evidence="2 3">
    <name type="scientific">Rehmannia glutinosa</name>
    <name type="common">Chinese foxglove</name>
    <dbReference type="NCBI Taxonomy" id="99300"/>
    <lineage>
        <taxon>Eukaryota</taxon>
        <taxon>Viridiplantae</taxon>
        <taxon>Streptophyta</taxon>
        <taxon>Embryophyta</taxon>
        <taxon>Tracheophyta</taxon>
        <taxon>Spermatophyta</taxon>
        <taxon>Magnoliopsida</taxon>
        <taxon>eudicotyledons</taxon>
        <taxon>Gunneridae</taxon>
        <taxon>Pentapetalae</taxon>
        <taxon>asterids</taxon>
        <taxon>lamiids</taxon>
        <taxon>Lamiales</taxon>
        <taxon>Orobanchaceae</taxon>
        <taxon>Rehmannieae</taxon>
        <taxon>Rehmannia</taxon>
    </lineage>
</organism>
<dbReference type="InterPro" id="IPR006016">
    <property type="entry name" value="UspA"/>
</dbReference>
<dbReference type="EMBL" id="JABTTQ020000005">
    <property type="protein sequence ID" value="KAK6155199.1"/>
    <property type="molecule type" value="Genomic_DNA"/>
</dbReference>
<dbReference type="PANTHER" id="PTHR47710:SF1">
    <property type="entry name" value="ADENINE NUCLEOTIDE ALPHA HYDROLASES-LIKE SUPERFAMILY PROTEIN"/>
    <property type="match status" value="1"/>
</dbReference>
<evidence type="ECO:0000313" key="2">
    <source>
        <dbReference type="EMBL" id="KAK6155199.1"/>
    </source>
</evidence>
<keyword evidence="3" id="KW-1185">Reference proteome</keyword>
<gene>
    <name evidence="2" type="ORF">DH2020_009447</name>
</gene>
<dbReference type="Proteomes" id="UP001318860">
    <property type="component" value="Unassembled WGS sequence"/>
</dbReference>
<dbReference type="SUPFAM" id="SSF52402">
    <property type="entry name" value="Adenine nucleotide alpha hydrolases-like"/>
    <property type="match status" value="1"/>
</dbReference>
<sequence>MAVNGGEPTKIMVAINESNTNGYQSPSRSCAEAFEWALKRIVRNNTSGFKILLLHVQLPYDDGLDVDDTIYCSPEDVAYERYRDVIGGLRLLQYFLKKCNDVGVPCEAWLKKGDPKKIICLEAKRVKPDFLVVGRRGLSFLQKLFFGSVSDYCAKHADCPVIVVKRSPSDNPKYNAFFD</sequence>
<dbReference type="PANTHER" id="PTHR47710">
    <property type="entry name" value="ADENINE NUCLEOTIDE ALPHA HYDROLASES-LIKE SUPERFAMILY PROTEIN"/>
    <property type="match status" value="1"/>
</dbReference>
<dbReference type="InterPro" id="IPR044187">
    <property type="entry name" value="At3g01520-like_plant"/>
</dbReference>
<proteinExistence type="predicted"/>
<accession>A0ABR0X6Z7</accession>
<protein>
    <recommendedName>
        <fullName evidence="1">UspA domain-containing protein</fullName>
    </recommendedName>
</protein>
<dbReference type="InterPro" id="IPR006015">
    <property type="entry name" value="Universal_stress_UspA"/>
</dbReference>
<dbReference type="CDD" id="cd23659">
    <property type="entry name" value="USP_At3g01520-like"/>
    <property type="match status" value="1"/>
</dbReference>
<evidence type="ECO:0000259" key="1">
    <source>
        <dbReference type="Pfam" id="PF00582"/>
    </source>
</evidence>
<name>A0ABR0X6Z7_REHGL</name>
<dbReference type="Pfam" id="PF00582">
    <property type="entry name" value="Usp"/>
    <property type="match status" value="1"/>
</dbReference>